<dbReference type="SUPFAM" id="SSF56784">
    <property type="entry name" value="HAD-like"/>
    <property type="match status" value="1"/>
</dbReference>
<proteinExistence type="predicted"/>
<dbReference type="NCBIfam" id="TIGR01484">
    <property type="entry name" value="HAD-SF-IIB"/>
    <property type="match status" value="1"/>
</dbReference>
<dbReference type="Gene3D" id="3.30.1240.10">
    <property type="match status" value="1"/>
</dbReference>
<dbReference type="PROSITE" id="PS01228">
    <property type="entry name" value="COF_1"/>
    <property type="match status" value="1"/>
</dbReference>
<protein>
    <submittedName>
        <fullName evidence="1">Cof protein</fullName>
    </submittedName>
</protein>
<name>A0A498RL94_9FIRM</name>
<dbReference type="Gene3D" id="3.40.50.1000">
    <property type="entry name" value="HAD superfamily/HAD-like"/>
    <property type="match status" value="1"/>
</dbReference>
<dbReference type="GO" id="GO:0005829">
    <property type="term" value="C:cytosol"/>
    <property type="evidence" value="ECO:0007669"/>
    <property type="project" value="TreeGrafter"/>
</dbReference>
<dbReference type="PANTHER" id="PTHR10000">
    <property type="entry name" value="PHOSPHOSERINE PHOSPHATASE"/>
    <property type="match status" value="1"/>
</dbReference>
<sequence length="294" mass="31962">MKLIVSDLDGTLLNSRREVSKVNAAALLAAQRRGIEIAVATGRIYGNALAVCRRAGLTPHIISNNGAFVYTKDGRLIQAAGLDKKKALQAVEWLQGNGYFYDVCTDRHMFIPPNAREVLLQDFESAAAAGTIERELTAETARQEINRLLSADGVVFAEPFEAIWRQQDLIFGNVSAITFNREKLQRGRDFFGKYEGMAMTIAGREIFEMIAPAVSKGNALEKLAAYLGIGLSEVMAFGDNYNDISMLSRVGISVAIGNAEEAVKKICRYIAPANDADGVAHMIDTLLAGVKMPS</sequence>
<accession>A0A498RL94</accession>
<dbReference type="InterPro" id="IPR000150">
    <property type="entry name" value="Cof"/>
</dbReference>
<evidence type="ECO:0000313" key="1">
    <source>
        <dbReference type="EMBL" id="VBB09828.1"/>
    </source>
</evidence>
<dbReference type="AlphaFoldDB" id="A0A498RL94"/>
<organism evidence="1 2">
    <name type="scientific">Lucifera butyrica</name>
    <dbReference type="NCBI Taxonomy" id="1351585"/>
    <lineage>
        <taxon>Bacteria</taxon>
        <taxon>Bacillati</taxon>
        <taxon>Bacillota</taxon>
        <taxon>Negativicutes</taxon>
        <taxon>Veillonellales</taxon>
        <taxon>Veillonellaceae</taxon>
        <taxon>Lucifera</taxon>
    </lineage>
</organism>
<gene>
    <name evidence="1" type="ORF">LUCI_5126</name>
</gene>
<dbReference type="OrthoDB" id="9806027at2"/>
<dbReference type="PANTHER" id="PTHR10000:SF55">
    <property type="entry name" value="5-AMINO-6-(5-PHOSPHO-D-RIBITYLAMINO)URACIL PHOSPHATASE YCSE"/>
    <property type="match status" value="1"/>
</dbReference>
<dbReference type="EMBL" id="UPPP01000134">
    <property type="protein sequence ID" value="VBB09828.1"/>
    <property type="molecule type" value="Genomic_DNA"/>
</dbReference>
<reference evidence="1 2" key="1">
    <citation type="submission" date="2018-06" db="EMBL/GenBank/DDBJ databases">
        <authorList>
            <person name="Strepis N."/>
        </authorList>
    </citation>
    <scope>NUCLEOTIDE SEQUENCE [LARGE SCALE GENOMIC DNA]</scope>
    <source>
        <strain evidence="1">LUCI</strain>
    </source>
</reference>
<dbReference type="InterPro" id="IPR023214">
    <property type="entry name" value="HAD_sf"/>
</dbReference>
<dbReference type="SFLD" id="SFLDG01140">
    <property type="entry name" value="C2.B:_Phosphomannomutase_and_P"/>
    <property type="match status" value="1"/>
</dbReference>
<dbReference type="InterPro" id="IPR036412">
    <property type="entry name" value="HAD-like_sf"/>
</dbReference>
<evidence type="ECO:0000313" key="2">
    <source>
        <dbReference type="Proteomes" id="UP000277811"/>
    </source>
</evidence>
<keyword evidence="2" id="KW-1185">Reference proteome</keyword>
<dbReference type="GO" id="GO:0016791">
    <property type="term" value="F:phosphatase activity"/>
    <property type="evidence" value="ECO:0007669"/>
    <property type="project" value="UniProtKB-ARBA"/>
</dbReference>
<dbReference type="GO" id="GO:0000287">
    <property type="term" value="F:magnesium ion binding"/>
    <property type="evidence" value="ECO:0007669"/>
    <property type="project" value="TreeGrafter"/>
</dbReference>
<dbReference type="RefSeq" id="WP_122630678.1">
    <property type="nucleotide sequence ID" value="NZ_UPPP01000134.1"/>
</dbReference>
<dbReference type="InterPro" id="IPR006379">
    <property type="entry name" value="HAD-SF_hydro_IIB"/>
</dbReference>
<dbReference type="SFLD" id="SFLDS00003">
    <property type="entry name" value="Haloacid_Dehalogenase"/>
    <property type="match status" value="1"/>
</dbReference>
<dbReference type="Proteomes" id="UP000277811">
    <property type="component" value="Unassembled WGS sequence"/>
</dbReference>
<dbReference type="NCBIfam" id="TIGR00099">
    <property type="entry name" value="Cof-subfamily"/>
    <property type="match status" value="1"/>
</dbReference>
<dbReference type="Pfam" id="PF08282">
    <property type="entry name" value="Hydrolase_3"/>
    <property type="match status" value="1"/>
</dbReference>